<proteinExistence type="predicted"/>
<dbReference type="PANTHER" id="PTHR30163:SF9">
    <property type="entry name" value="MEMBRANE-BOUND LYTIC MUREIN TRANSGLYCOSYLASE B"/>
    <property type="match status" value="1"/>
</dbReference>
<keyword evidence="4" id="KW-1185">Reference proteome</keyword>
<dbReference type="HOGENOM" id="CLU_035402_1_1_6"/>
<dbReference type="InterPro" id="IPR043426">
    <property type="entry name" value="MltB-like"/>
</dbReference>
<dbReference type="eggNOG" id="COG2951">
    <property type="taxonomic scope" value="Bacteria"/>
</dbReference>
<dbReference type="AlphaFoldDB" id="A5EY24"/>
<dbReference type="Gene3D" id="1.10.8.350">
    <property type="entry name" value="Bacterial muramidase"/>
    <property type="match status" value="1"/>
</dbReference>
<dbReference type="NCBIfam" id="TIGR02282">
    <property type="entry name" value="MltB"/>
    <property type="match status" value="1"/>
</dbReference>
<feature type="active site" evidence="1">
    <location>
        <position position="126"/>
    </location>
</feature>
<organism evidence="3 4">
    <name type="scientific">Dichelobacter nodosus (strain VCS1703A)</name>
    <dbReference type="NCBI Taxonomy" id="246195"/>
    <lineage>
        <taxon>Bacteria</taxon>
        <taxon>Pseudomonadati</taxon>
        <taxon>Pseudomonadota</taxon>
        <taxon>Gammaproteobacteria</taxon>
        <taxon>Cardiobacteriales</taxon>
        <taxon>Cardiobacteriaceae</taxon>
        <taxon>Dichelobacter</taxon>
    </lineage>
</organism>
<gene>
    <name evidence="3" type="ordered locus">DNO_0962</name>
</gene>
<dbReference type="CAZy" id="GH103">
    <property type="family name" value="Glycoside Hydrolase Family 103"/>
</dbReference>
<accession>A5EY24</accession>
<feature type="domain" description="Transglycosylase SLT" evidence="2">
    <location>
        <begin position="32"/>
        <end position="327"/>
    </location>
</feature>
<dbReference type="Pfam" id="PF13406">
    <property type="entry name" value="SLT_2"/>
    <property type="match status" value="1"/>
</dbReference>
<dbReference type="Proteomes" id="UP000000248">
    <property type="component" value="Chromosome"/>
</dbReference>
<evidence type="ECO:0000313" key="4">
    <source>
        <dbReference type="Proteomes" id="UP000000248"/>
    </source>
</evidence>
<evidence type="ECO:0000256" key="1">
    <source>
        <dbReference type="PIRSR" id="PIRSR611757-1"/>
    </source>
</evidence>
<dbReference type="GO" id="GO:0008933">
    <property type="term" value="F:peptidoglycan lytic transglycosylase activity"/>
    <property type="evidence" value="ECO:0007669"/>
    <property type="project" value="TreeGrafter"/>
</dbReference>
<sequence>MRNGFLSIIVLIVGLSLSPTDGYAKNYARNREAVDHMTALSYREKMDFNYLSRLLMAIQRDDDVLKKISKPAEKTKPWFEYRQIFHDEARIAGGIDFYRNHYWWLKKAQEEYGVDPSIIVAIIGVETRYGTVTGDTPVLTALATLCFDYPPRADFFCGELDRFLILAQRENWNPLQIKGSYAGAMGMAQFMPNSYLNDAVDFDGDGRVDLWGSPADAIGSIARYLKNRQWEKDGQLVYPLTSSLTHPHFGESHKPHIPAEDLMNGNSLKNDQKFMKWLGLNQRKNLGTLILQGEKGSLYWLTDNNFYVVTRYNSSPMYAMAVIELAESINRKINTQIP</sequence>
<dbReference type="FunFam" id="1.10.8.350:FF:000001">
    <property type="entry name" value="Lytic murein transglycosylase B"/>
    <property type="match status" value="1"/>
</dbReference>
<dbReference type="CDD" id="cd13399">
    <property type="entry name" value="Slt35-like"/>
    <property type="match status" value="1"/>
</dbReference>
<dbReference type="PANTHER" id="PTHR30163">
    <property type="entry name" value="MEMBRANE-BOUND LYTIC MUREIN TRANSGLYCOSYLASE B"/>
    <property type="match status" value="1"/>
</dbReference>
<dbReference type="OrthoDB" id="9772911at2"/>
<dbReference type="GO" id="GO:0009253">
    <property type="term" value="P:peptidoglycan catabolic process"/>
    <property type="evidence" value="ECO:0007669"/>
    <property type="project" value="TreeGrafter"/>
</dbReference>
<dbReference type="RefSeq" id="WP_012031275.1">
    <property type="nucleotide sequence ID" value="NC_009446.1"/>
</dbReference>
<name>A5EY24_DICNV</name>
<evidence type="ECO:0000259" key="2">
    <source>
        <dbReference type="Pfam" id="PF13406"/>
    </source>
</evidence>
<dbReference type="STRING" id="246195.DNO_0962"/>
<dbReference type="Gene3D" id="1.10.530.10">
    <property type="match status" value="1"/>
</dbReference>
<dbReference type="InterPro" id="IPR031304">
    <property type="entry name" value="SLT_2"/>
</dbReference>
<evidence type="ECO:0000313" key="3">
    <source>
        <dbReference type="EMBL" id="ABQ13340.1"/>
    </source>
</evidence>
<dbReference type="InterPro" id="IPR011757">
    <property type="entry name" value="Lytic_transglycosylase_MltB"/>
</dbReference>
<dbReference type="EMBL" id="CP000513">
    <property type="protein sequence ID" value="ABQ13340.1"/>
    <property type="molecule type" value="Genomic_DNA"/>
</dbReference>
<dbReference type="SUPFAM" id="SSF53955">
    <property type="entry name" value="Lysozyme-like"/>
    <property type="match status" value="1"/>
</dbReference>
<protein>
    <submittedName>
        <fullName evidence="3">Membrane-bound lytic murein transglycosylase</fullName>
    </submittedName>
</protein>
<reference evidence="3 4" key="1">
    <citation type="journal article" date="2007" name="Nat. Biotechnol.">
        <title>Genome sequence and identification of candidate vaccine antigens from the animal pathogen Dichelobacter nodosus.</title>
        <authorList>
            <person name="Myers G.S."/>
            <person name="Parker D."/>
            <person name="Al-Hasani K."/>
            <person name="Kennan R.M."/>
            <person name="Seemann T."/>
            <person name="Ren Q."/>
            <person name="Badger J.H."/>
            <person name="Selengut J.D."/>
            <person name="Deboy R.T."/>
            <person name="Tettelin H."/>
            <person name="Boyce J.D."/>
            <person name="McCarl V.P."/>
            <person name="Han X."/>
            <person name="Nelson W.C."/>
            <person name="Madupu R."/>
            <person name="Mohamoud Y."/>
            <person name="Holley T."/>
            <person name="Fedorova N."/>
            <person name="Khouri H."/>
            <person name="Bottomley S.P."/>
            <person name="Whittington R.J."/>
            <person name="Adler B."/>
            <person name="Songer J.G."/>
            <person name="Rood J.I."/>
            <person name="Paulsen I.T."/>
        </authorList>
    </citation>
    <scope>NUCLEOTIDE SEQUENCE [LARGE SCALE GENOMIC DNA]</scope>
    <source>
        <strain evidence="3 4">VCS1703A</strain>
    </source>
</reference>
<dbReference type="InterPro" id="IPR023346">
    <property type="entry name" value="Lysozyme-like_dom_sf"/>
</dbReference>
<dbReference type="KEGG" id="dno:DNO_0962"/>